<gene>
    <name evidence="1" type="ORF">AMORRO_LOCUS7665</name>
</gene>
<dbReference type="AlphaFoldDB" id="A0A9N9GFF8"/>
<evidence type="ECO:0000313" key="2">
    <source>
        <dbReference type="Proteomes" id="UP000789342"/>
    </source>
</evidence>
<name>A0A9N9GFF8_9GLOM</name>
<dbReference type="Proteomes" id="UP000789342">
    <property type="component" value="Unassembled WGS sequence"/>
</dbReference>
<evidence type="ECO:0000313" key="1">
    <source>
        <dbReference type="EMBL" id="CAG8598273.1"/>
    </source>
</evidence>
<comment type="caution">
    <text evidence="1">The sequence shown here is derived from an EMBL/GenBank/DDBJ whole genome shotgun (WGS) entry which is preliminary data.</text>
</comment>
<accession>A0A9N9GFF8</accession>
<organism evidence="1 2">
    <name type="scientific">Acaulospora morrowiae</name>
    <dbReference type="NCBI Taxonomy" id="94023"/>
    <lineage>
        <taxon>Eukaryota</taxon>
        <taxon>Fungi</taxon>
        <taxon>Fungi incertae sedis</taxon>
        <taxon>Mucoromycota</taxon>
        <taxon>Glomeromycotina</taxon>
        <taxon>Glomeromycetes</taxon>
        <taxon>Diversisporales</taxon>
        <taxon>Acaulosporaceae</taxon>
        <taxon>Acaulospora</taxon>
    </lineage>
</organism>
<dbReference type="EMBL" id="CAJVPV010005947">
    <property type="protein sequence ID" value="CAG8598273.1"/>
    <property type="molecule type" value="Genomic_DNA"/>
</dbReference>
<proteinExistence type="predicted"/>
<reference evidence="1" key="1">
    <citation type="submission" date="2021-06" db="EMBL/GenBank/DDBJ databases">
        <authorList>
            <person name="Kallberg Y."/>
            <person name="Tangrot J."/>
            <person name="Rosling A."/>
        </authorList>
    </citation>
    <scope>NUCLEOTIDE SEQUENCE</scope>
    <source>
        <strain evidence="1">CL551</strain>
    </source>
</reference>
<protein>
    <submittedName>
        <fullName evidence="1">6036_t:CDS:1</fullName>
    </submittedName>
</protein>
<keyword evidence="2" id="KW-1185">Reference proteome</keyword>
<sequence>MSEEVARIIMDLLTMEPAYVNIISPPYDAWEMYEKKVVKTFSCLKRATYLGQQTETLEIEQIYWTEYITFNKIRRLSVQEY</sequence>